<feature type="domain" description="Asteroid" evidence="3">
    <location>
        <begin position="139"/>
        <end position="371"/>
    </location>
</feature>
<dbReference type="InterPro" id="IPR029060">
    <property type="entry name" value="PIN-like_dom_sf"/>
</dbReference>
<dbReference type="OrthoDB" id="5297549at2759"/>
<feature type="compositionally biased region" description="Low complexity" evidence="2">
    <location>
        <begin position="568"/>
        <end position="578"/>
    </location>
</feature>
<dbReference type="InterPro" id="IPR026832">
    <property type="entry name" value="Asteroid"/>
</dbReference>
<dbReference type="PANTHER" id="PTHR15665:SF1">
    <property type="entry name" value="PROTEIN ASTEROID HOMOLOG 1"/>
    <property type="match status" value="1"/>
</dbReference>
<dbReference type="Proteomes" id="UP000253664">
    <property type="component" value="Unassembled WGS sequence"/>
</dbReference>
<dbReference type="InterPro" id="IPR039436">
    <property type="entry name" value="Asteroid_dom"/>
</dbReference>
<evidence type="ECO:0000313" key="4">
    <source>
        <dbReference type="EMBL" id="RCI09000.1"/>
    </source>
</evidence>
<accession>A0A367L3J8</accession>
<evidence type="ECO:0000313" key="5">
    <source>
        <dbReference type="Proteomes" id="UP000253664"/>
    </source>
</evidence>
<feature type="region of interest" description="Disordered" evidence="2">
    <location>
        <begin position="554"/>
        <end position="585"/>
    </location>
</feature>
<dbReference type="Pfam" id="PF12813">
    <property type="entry name" value="XPG_I_2"/>
    <property type="match status" value="1"/>
</dbReference>
<dbReference type="STRING" id="1330021.A0A367L3J8"/>
<name>A0A367L3J8_9HYPO</name>
<evidence type="ECO:0000256" key="1">
    <source>
        <dbReference type="ARBA" id="ARBA00007398"/>
    </source>
</evidence>
<keyword evidence="5" id="KW-1185">Reference proteome</keyword>
<dbReference type="EMBL" id="LKCN02000017">
    <property type="protein sequence ID" value="RCI09000.1"/>
    <property type="molecule type" value="Genomic_DNA"/>
</dbReference>
<protein>
    <recommendedName>
        <fullName evidence="3">Asteroid domain-containing protein</fullName>
    </recommendedName>
</protein>
<dbReference type="Gene3D" id="3.40.50.1010">
    <property type="entry name" value="5'-nuclease"/>
    <property type="match status" value="1"/>
</dbReference>
<dbReference type="PANTHER" id="PTHR15665">
    <property type="entry name" value="ASTEROID PROTEIN"/>
    <property type="match status" value="1"/>
</dbReference>
<proteinExistence type="inferred from homology"/>
<dbReference type="AlphaFoldDB" id="A0A367L3J8"/>
<sequence>MGIRNLTKNIQPLGQHYALQDETVVIDGPALAFHILHLCRINCAAEPSDRLIAQSTLKWLNELAHERVTIEAIYFDGHVPPFKRTVRMERLMLNYAELSRLFSGNPEGCPRKQVARDDRRRLADYFSNDAPDFMPVLDPSFFVSAVIDALRQSPRYKNLTSIVPDEADAYCAAHVSARGGLVLTSDSDLLVYELNEGKVAFFRDVSRDSDSQITCSLFSPTQICERLGLPASEGLLRLAYEQKRAPHSTLPELVCACSRPIANEFDYRSFSKQYQLLPEHSLSRALHDGSLTALDTRVSELVVQLSSCPPTQRSSNDDALIMYLPVLMENPQRGTAWEQTTPLRQLAYSLLCSTVSPPGTSVSEYRRIQDVSQRGRRVETIPPAEAEALIDETLNVMECMKEIARSYQVSYWHLICMAVEANDCRKRDKQSLTWHVFQQQHQPSMVDGSRINWDTVHFSAHLQAALFSFRLLFQLLSVVRQGPNGSALPSNARQLWSELLQLPPLARFPDIGDAMRLLLLPKKDALIRDLSKSPHFATTSAPDPEGWKGVKKRAAGRIKNTCPTPSANKSSNSMKSNMFGLLSNE</sequence>
<organism evidence="4 5">
    <name type="scientific">Ophiocordyceps polyrhachis-furcata BCC 54312</name>
    <dbReference type="NCBI Taxonomy" id="1330021"/>
    <lineage>
        <taxon>Eukaryota</taxon>
        <taxon>Fungi</taxon>
        <taxon>Dikarya</taxon>
        <taxon>Ascomycota</taxon>
        <taxon>Pezizomycotina</taxon>
        <taxon>Sordariomycetes</taxon>
        <taxon>Hypocreomycetidae</taxon>
        <taxon>Hypocreales</taxon>
        <taxon>Ophiocordycipitaceae</taxon>
        <taxon>Ophiocordyceps</taxon>
    </lineage>
</organism>
<evidence type="ECO:0000256" key="2">
    <source>
        <dbReference type="SAM" id="MobiDB-lite"/>
    </source>
</evidence>
<dbReference type="SUPFAM" id="SSF88723">
    <property type="entry name" value="PIN domain-like"/>
    <property type="match status" value="1"/>
</dbReference>
<gene>
    <name evidence="4" type="ORF">L249_4946</name>
</gene>
<reference evidence="4 5" key="1">
    <citation type="journal article" date="2015" name="BMC Genomics">
        <title>Insights from the genome of Ophiocordyceps polyrhachis-furcata to pathogenicity and host specificity in insect fungi.</title>
        <authorList>
            <person name="Wichadakul D."/>
            <person name="Kobmoo N."/>
            <person name="Ingsriswang S."/>
            <person name="Tangphatsornruang S."/>
            <person name="Chantasingh D."/>
            <person name="Luangsa-ard J.J."/>
            <person name="Eurwilaichitr L."/>
        </authorList>
    </citation>
    <scope>NUCLEOTIDE SEQUENCE [LARGE SCALE GENOMIC DNA]</scope>
    <source>
        <strain evidence="4 5">BCC 54312</strain>
    </source>
</reference>
<comment type="similarity">
    <text evidence="1">Belongs to the asteroid family.</text>
</comment>
<evidence type="ECO:0000259" key="3">
    <source>
        <dbReference type="Pfam" id="PF12813"/>
    </source>
</evidence>
<comment type="caution">
    <text evidence="4">The sequence shown here is derived from an EMBL/GenBank/DDBJ whole genome shotgun (WGS) entry which is preliminary data.</text>
</comment>